<keyword evidence="1" id="KW-0418">Kinase</keyword>
<name>A0A0A9G970_ARUDO</name>
<accession>A0A0A9G970</accession>
<evidence type="ECO:0000313" key="1">
    <source>
        <dbReference type="EMBL" id="JAE20004.1"/>
    </source>
</evidence>
<protein>
    <submittedName>
        <fullName evidence="1">Similar to ATPANK2 (PANTOTHENATE KINASE 2)</fullName>
    </submittedName>
</protein>
<keyword evidence="1" id="KW-0808">Transferase</keyword>
<sequence>MNLQPELPRFHGVKVPVLKEASQGPRQHPSYQQRAVLFCMVGPSYQ</sequence>
<dbReference type="GO" id="GO:0016301">
    <property type="term" value="F:kinase activity"/>
    <property type="evidence" value="ECO:0007669"/>
    <property type="project" value="UniProtKB-KW"/>
</dbReference>
<organism evidence="1">
    <name type="scientific">Arundo donax</name>
    <name type="common">Giant reed</name>
    <name type="synonym">Donax arundinaceus</name>
    <dbReference type="NCBI Taxonomy" id="35708"/>
    <lineage>
        <taxon>Eukaryota</taxon>
        <taxon>Viridiplantae</taxon>
        <taxon>Streptophyta</taxon>
        <taxon>Embryophyta</taxon>
        <taxon>Tracheophyta</taxon>
        <taxon>Spermatophyta</taxon>
        <taxon>Magnoliopsida</taxon>
        <taxon>Liliopsida</taxon>
        <taxon>Poales</taxon>
        <taxon>Poaceae</taxon>
        <taxon>PACMAD clade</taxon>
        <taxon>Arundinoideae</taxon>
        <taxon>Arundineae</taxon>
        <taxon>Arundo</taxon>
    </lineage>
</organism>
<reference evidence="1" key="2">
    <citation type="journal article" date="2015" name="Data Brief">
        <title>Shoot transcriptome of the giant reed, Arundo donax.</title>
        <authorList>
            <person name="Barrero R.A."/>
            <person name="Guerrero F.D."/>
            <person name="Moolhuijzen P."/>
            <person name="Goolsby J.A."/>
            <person name="Tidwell J."/>
            <person name="Bellgard S.E."/>
            <person name="Bellgard M.I."/>
        </authorList>
    </citation>
    <scope>NUCLEOTIDE SEQUENCE</scope>
    <source>
        <tissue evidence="1">Shoot tissue taken approximately 20 cm above the soil surface</tissue>
    </source>
</reference>
<dbReference type="AlphaFoldDB" id="A0A0A9G970"/>
<dbReference type="EMBL" id="GBRH01177892">
    <property type="protein sequence ID" value="JAE20004.1"/>
    <property type="molecule type" value="Transcribed_RNA"/>
</dbReference>
<reference evidence="1" key="1">
    <citation type="submission" date="2014-09" db="EMBL/GenBank/DDBJ databases">
        <authorList>
            <person name="Magalhaes I.L.F."/>
            <person name="Oliveira U."/>
            <person name="Santos F.R."/>
            <person name="Vidigal T.H.D.A."/>
            <person name="Brescovit A.D."/>
            <person name="Santos A.J."/>
        </authorList>
    </citation>
    <scope>NUCLEOTIDE SEQUENCE</scope>
    <source>
        <tissue evidence="1">Shoot tissue taken approximately 20 cm above the soil surface</tissue>
    </source>
</reference>
<proteinExistence type="predicted"/>